<evidence type="ECO:0000256" key="1">
    <source>
        <dbReference type="SAM" id="MobiDB-lite"/>
    </source>
</evidence>
<feature type="compositionally biased region" description="Basic and acidic residues" evidence="1">
    <location>
        <begin position="13"/>
        <end position="34"/>
    </location>
</feature>
<accession>A0A1V3XRL4</accession>
<dbReference type="Proteomes" id="UP000189229">
    <property type="component" value="Unassembled WGS sequence"/>
</dbReference>
<organism evidence="2 3">
    <name type="scientific">Mycobacterium kansasii</name>
    <dbReference type="NCBI Taxonomy" id="1768"/>
    <lineage>
        <taxon>Bacteria</taxon>
        <taxon>Bacillati</taxon>
        <taxon>Actinomycetota</taxon>
        <taxon>Actinomycetes</taxon>
        <taxon>Mycobacteriales</taxon>
        <taxon>Mycobacteriaceae</taxon>
        <taxon>Mycobacterium</taxon>
    </lineage>
</organism>
<evidence type="ECO:0000313" key="2">
    <source>
        <dbReference type="EMBL" id="OOK81728.1"/>
    </source>
</evidence>
<feature type="region of interest" description="Disordered" evidence="1">
    <location>
        <begin position="13"/>
        <end position="61"/>
    </location>
</feature>
<reference evidence="2 3" key="1">
    <citation type="submission" date="2017-02" db="EMBL/GenBank/DDBJ databases">
        <title>Complete genome sequences of Mycobacterium kansasii strains isolated from rhesus macaques.</title>
        <authorList>
            <person name="Panda A."/>
            <person name="Nagaraj S."/>
            <person name="Zhao X."/>
            <person name="Tettelin H."/>
            <person name="Detolla L.J."/>
        </authorList>
    </citation>
    <scope>NUCLEOTIDE SEQUENCE [LARGE SCALE GENOMIC DNA]</scope>
    <source>
        <strain evidence="2 3">11-3813</strain>
    </source>
</reference>
<dbReference type="EMBL" id="MVBM01000001">
    <property type="protein sequence ID" value="OOK81728.1"/>
    <property type="molecule type" value="Genomic_DNA"/>
</dbReference>
<evidence type="ECO:0000313" key="3">
    <source>
        <dbReference type="Proteomes" id="UP000189229"/>
    </source>
</evidence>
<gene>
    <name evidence="2" type="ORF">BZL30_0466</name>
</gene>
<dbReference type="AlphaFoldDB" id="A0A1V3XRL4"/>
<proteinExistence type="predicted"/>
<sequence length="91" mass="9641">MLREVAARRWRDRRDVERCSGRADRRERGHRSIDHTAGSGACSRGSADHRGGPPAADPVSVQSAVEAGVRGSAHAAVAARASRISAAQVSR</sequence>
<protein>
    <submittedName>
        <fullName evidence="2">Uncharacterized protein</fullName>
    </submittedName>
</protein>
<name>A0A1V3XRL4_MYCKA</name>
<comment type="caution">
    <text evidence="2">The sequence shown here is derived from an EMBL/GenBank/DDBJ whole genome shotgun (WGS) entry which is preliminary data.</text>
</comment>